<sequence length="319" mass="35544">MLGNLFRYSIPRHHVRHNPSLLLFSHLRCVDRHPRSWDTSHNVTRMNVVESIVYPTERVGMARAHHPSRSSGIPAAIRERGRQRRDIVVSSAFDFAFQPIVDIRTGVPYAYEALIRGPRGESAGNVLAGVALPLRYHFDQAIRERAFNAAMSLGLSTRLSINCLPNALLRHDRNIQRTVEAAEASGMSMRDVIFEIVEDEHIDDQKALAHVFRAHRDLGFKTALDDFGAGYASLSLLADLHPDIVKVDIALVKGVDIDTTRQKIVRGALAICRDLGIEIIAEGVETTGERDFFASEGVTLMQGFLFARPAMRALPLPLL</sequence>
<reference evidence="2 3" key="1">
    <citation type="submission" date="2018-10" db="EMBL/GenBank/DDBJ databases">
        <title>Robbsia sp. DHC34, isolated from soil.</title>
        <authorList>
            <person name="Gao Z.-H."/>
            <person name="Qiu L.-H."/>
        </authorList>
    </citation>
    <scope>NUCLEOTIDE SEQUENCE [LARGE SCALE GENOMIC DNA]</scope>
    <source>
        <strain evidence="2 3">DHC34</strain>
    </source>
</reference>
<keyword evidence="3" id="KW-1185">Reference proteome</keyword>
<accession>A0A494XSI4</accession>
<evidence type="ECO:0000259" key="1">
    <source>
        <dbReference type="PROSITE" id="PS50883"/>
    </source>
</evidence>
<dbReference type="AlphaFoldDB" id="A0A494XSI4"/>
<proteinExistence type="predicted"/>
<feature type="domain" description="EAL" evidence="1">
    <location>
        <begin position="77"/>
        <end position="319"/>
    </location>
</feature>
<gene>
    <name evidence="2" type="ORF">D7S86_17890</name>
</gene>
<dbReference type="EMBL" id="RBZU01000008">
    <property type="protein sequence ID" value="RKP51826.1"/>
    <property type="molecule type" value="Genomic_DNA"/>
</dbReference>
<dbReference type="GO" id="GO:0071111">
    <property type="term" value="F:cyclic-guanylate-specific phosphodiesterase activity"/>
    <property type="evidence" value="ECO:0007669"/>
    <property type="project" value="InterPro"/>
</dbReference>
<dbReference type="InterPro" id="IPR001633">
    <property type="entry name" value="EAL_dom"/>
</dbReference>
<comment type="caution">
    <text evidence="2">The sequence shown here is derived from an EMBL/GenBank/DDBJ whole genome shotgun (WGS) entry which is preliminary data.</text>
</comment>
<dbReference type="InterPro" id="IPR050706">
    <property type="entry name" value="Cyclic-di-GMP_PDE-like"/>
</dbReference>
<dbReference type="Proteomes" id="UP000270342">
    <property type="component" value="Unassembled WGS sequence"/>
</dbReference>
<dbReference type="CDD" id="cd01948">
    <property type="entry name" value="EAL"/>
    <property type="match status" value="1"/>
</dbReference>
<protein>
    <submittedName>
        <fullName evidence="2">EAL domain-containing protein</fullName>
    </submittedName>
</protein>
<dbReference type="InterPro" id="IPR035919">
    <property type="entry name" value="EAL_sf"/>
</dbReference>
<dbReference type="PANTHER" id="PTHR33121:SF15">
    <property type="entry name" value="BLUE LIGHT- AND TEMPERATURE-REGULATED ANTIREPRESSOR BLUF"/>
    <property type="match status" value="1"/>
</dbReference>
<dbReference type="Pfam" id="PF00563">
    <property type="entry name" value="EAL"/>
    <property type="match status" value="1"/>
</dbReference>
<name>A0A494XSI4_9BURK</name>
<organism evidence="2 3">
    <name type="scientific">Pararobbsia silviterrae</name>
    <dbReference type="NCBI Taxonomy" id="1792498"/>
    <lineage>
        <taxon>Bacteria</taxon>
        <taxon>Pseudomonadati</taxon>
        <taxon>Pseudomonadota</taxon>
        <taxon>Betaproteobacteria</taxon>
        <taxon>Burkholderiales</taxon>
        <taxon>Burkholderiaceae</taxon>
        <taxon>Pararobbsia</taxon>
    </lineage>
</organism>
<dbReference type="PANTHER" id="PTHR33121">
    <property type="entry name" value="CYCLIC DI-GMP PHOSPHODIESTERASE PDEF"/>
    <property type="match status" value="1"/>
</dbReference>
<dbReference type="Gene3D" id="3.20.20.450">
    <property type="entry name" value="EAL domain"/>
    <property type="match status" value="1"/>
</dbReference>
<evidence type="ECO:0000313" key="3">
    <source>
        <dbReference type="Proteomes" id="UP000270342"/>
    </source>
</evidence>
<dbReference type="SUPFAM" id="SSF141868">
    <property type="entry name" value="EAL domain-like"/>
    <property type="match status" value="1"/>
</dbReference>
<dbReference type="SMART" id="SM00052">
    <property type="entry name" value="EAL"/>
    <property type="match status" value="1"/>
</dbReference>
<dbReference type="PROSITE" id="PS50883">
    <property type="entry name" value="EAL"/>
    <property type="match status" value="1"/>
</dbReference>
<evidence type="ECO:0000313" key="2">
    <source>
        <dbReference type="EMBL" id="RKP51826.1"/>
    </source>
</evidence>